<gene>
    <name evidence="1" type="ORF">T01_7325</name>
</gene>
<comment type="caution">
    <text evidence="1">The sequence shown here is derived from an EMBL/GenBank/DDBJ whole genome shotgun (WGS) entry which is preliminary data.</text>
</comment>
<dbReference type="Proteomes" id="UP000054776">
    <property type="component" value="Unassembled WGS sequence"/>
</dbReference>
<evidence type="ECO:0000313" key="1">
    <source>
        <dbReference type="EMBL" id="KRY33978.1"/>
    </source>
</evidence>
<name>A0A0V1BAE4_TRISP</name>
<dbReference type="EMBL" id="JYDH01000074">
    <property type="protein sequence ID" value="KRY33978.1"/>
    <property type="molecule type" value="Genomic_DNA"/>
</dbReference>
<accession>A0A0V1BAE4</accession>
<evidence type="ECO:0000313" key="2">
    <source>
        <dbReference type="Proteomes" id="UP000054776"/>
    </source>
</evidence>
<protein>
    <submittedName>
        <fullName evidence="1">Uncharacterized protein</fullName>
    </submittedName>
</protein>
<organism evidence="1 2">
    <name type="scientific">Trichinella spiralis</name>
    <name type="common">Trichina worm</name>
    <dbReference type="NCBI Taxonomy" id="6334"/>
    <lineage>
        <taxon>Eukaryota</taxon>
        <taxon>Metazoa</taxon>
        <taxon>Ecdysozoa</taxon>
        <taxon>Nematoda</taxon>
        <taxon>Enoplea</taxon>
        <taxon>Dorylaimia</taxon>
        <taxon>Trichinellida</taxon>
        <taxon>Trichinellidae</taxon>
        <taxon>Trichinella</taxon>
    </lineage>
</organism>
<keyword evidence="2" id="KW-1185">Reference proteome</keyword>
<dbReference type="AlphaFoldDB" id="A0A0V1BAE4"/>
<proteinExistence type="predicted"/>
<dbReference type="OrthoDB" id="10470169at2759"/>
<dbReference type="InParanoid" id="A0A0V1BAE4"/>
<sequence>MLQISTALKSEESKELHIKHTTFTWHCSTQTNMEINLFLKLALSVASVLLHLIQYLANEPKQLGTESKSCLEHFLMYFIAKIEKALSIA</sequence>
<reference evidence="1 2" key="1">
    <citation type="submission" date="2015-01" db="EMBL/GenBank/DDBJ databases">
        <title>Evolution of Trichinella species and genotypes.</title>
        <authorList>
            <person name="Korhonen P.K."/>
            <person name="Edoardo P."/>
            <person name="Giuseppe L.R."/>
            <person name="Gasser R.B."/>
        </authorList>
    </citation>
    <scope>NUCLEOTIDE SEQUENCE [LARGE SCALE GENOMIC DNA]</scope>
    <source>
        <strain evidence="1">ISS3</strain>
    </source>
</reference>